<dbReference type="EMBL" id="BAFB01000192">
    <property type="protein sequence ID" value="GAB36036.1"/>
    <property type="molecule type" value="Genomic_DNA"/>
</dbReference>
<evidence type="ECO:0000256" key="1">
    <source>
        <dbReference type="SAM" id="MobiDB-lite"/>
    </source>
</evidence>
<gene>
    <name evidence="2" type="ORF">GOOTI_192_00240</name>
</gene>
<proteinExistence type="predicted"/>
<sequence length="173" mass="18268">MSRRVTHPTTHDAASTPGRRRTSRLVGIAAAVALATGTLVGLTHGAGTASADGEYPLSQCFGPSPNIVDTPYMPNRIFVGSYQGTNWVTVTYGSLWIGVGYDSTAWLEWQQGNKRGTKVSHSRVVPPNTGVHTFVFTPGEAAPGAVKVTLRSVNRNALWSIPATSCSGTLVLS</sequence>
<protein>
    <submittedName>
        <fullName evidence="2">Uncharacterized protein</fullName>
    </submittedName>
</protein>
<organism evidence="2 3">
    <name type="scientific">Gordonia otitidis (strain DSM 44809 / CCUG 52243 / JCM 12355 / NBRC 100426 / IFM 10032)</name>
    <dbReference type="NCBI Taxonomy" id="1108044"/>
    <lineage>
        <taxon>Bacteria</taxon>
        <taxon>Bacillati</taxon>
        <taxon>Actinomycetota</taxon>
        <taxon>Actinomycetes</taxon>
        <taxon>Mycobacteriales</taxon>
        <taxon>Gordoniaceae</taxon>
        <taxon>Gordonia</taxon>
    </lineage>
</organism>
<feature type="region of interest" description="Disordered" evidence="1">
    <location>
        <begin position="1"/>
        <end position="20"/>
    </location>
</feature>
<comment type="caution">
    <text evidence="2">The sequence shown here is derived from an EMBL/GenBank/DDBJ whole genome shotgun (WGS) entry which is preliminary data.</text>
</comment>
<dbReference type="STRING" id="1108044.GOOTI_192_00240"/>
<evidence type="ECO:0000313" key="3">
    <source>
        <dbReference type="Proteomes" id="UP000005038"/>
    </source>
</evidence>
<dbReference type="Proteomes" id="UP000005038">
    <property type="component" value="Unassembled WGS sequence"/>
</dbReference>
<dbReference type="OrthoDB" id="4373845at2"/>
<reference evidence="2" key="1">
    <citation type="submission" date="2012-02" db="EMBL/GenBank/DDBJ databases">
        <title>Whole genome shotgun sequence of Gordonia otitidis NBRC 100426.</title>
        <authorList>
            <person name="Yoshida I."/>
            <person name="Hosoyama A."/>
            <person name="Tsuchikane K."/>
            <person name="Katsumata H."/>
            <person name="Yamazaki S."/>
            <person name="Fujita N."/>
        </authorList>
    </citation>
    <scope>NUCLEOTIDE SEQUENCE [LARGE SCALE GENOMIC DNA]</scope>
    <source>
        <strain evidence="2">NBRC 100426</strain>
    </source>
</reference>
<name>H5TRC8_GORO1</name>
<evidence type="ECO:0000313" key="2">
    <source>
        <dbReference type="EMBL" id="GAB36036.1"/>
    </source>
</evidence>
<accession>H5TRC8</accession>
<dbReference type="RefSeq" id="WP_007240220.1">
    <property type="nucleotide sequence ID" value="NZ_BAFB01000192.1"/>
</dbReference>
<dbReference type="AlphaFoldDB" id="H5TRC8"/>
<keyword evidence="3" id="KW-1185">Reference proteome</keyword>